<dbReference type="SMART" id="SM00494">
    <property type="entry name" value="ChtBD2"/>
    <property type="match status" value="2"/>
</dbReference>
<reference evidence="8" key="2">
    <citation type="submission" date="2020-05" db="UniProtKB">
        <authorList>
            <consortium name="EnsemblMetazoa"/>
        </authorList>
    </citation>
    <scope>IDENTIFICATION</scope>
    <source>
        <strain evidence="8">MINIMUS1</strain>
    </source>
</reference>
<feature type="domain" description="Chitin-binding type-2" evidence="7">
    <location>
        <begin position="112"/>
        <end position="172"/>
    </location>
</feature>
<keyword evidence="3" id="KW-0677">Repeat</keyword>
<evidence type="ECO:0000313" key="9">
    <source>
        <dbReference type="Proteomes" id="UP000075920"/>
    </source>
</evidence>
<feature type="chain" id="PRO_5008141262" description="Chitin-binding type-2 domain-containing protein" evidence="6">
    <location>
        <begin position="21"/>
        <end position="204"/>
    </location>
</feature>
<feature type="domain" description="Chitin-binding type-2" evidence="7">
    <location>
        <begin position="34"/>
        <end position="94"/>
    </location>
</feature>
<keyword evidence="2 6" id="KW-0732">Signal</keyword>
<keyword evidence="4" id="KW-1015">Disulfide bond</keyword>
<organism evidence="8 9">
    <name type="scientific">Anopheles minimus</name>
    <dbReference type="NCBI Taxonomy" id="112268"/>
    <lineage>
        <taxon>Eukaryota</taxon>
        <taxon>Metazoa</taxon>
        <taxon>Ecdysozoa</taxon>
        <taxon>Arthropoda</taxon>
        <taxon>Hexapoda</taxon>
        <taxon>Insecta</taxon>
        <taxon>Pterygota</taxon>
        <taxon>Neoptera</taxon>
        <taxon>Endopterygota</taxon>
        <taxon>Diptera</taxon>
        <taxon>Nematocera</taxon>
        <taxon>Culicoidea</taxon>
        <taxon>Culicidae</taxon>
        <taxon>Anophelinae</taxon>
        <taxon>Anopheles</taxon>
    </lineage>
</organism>
<accession>A0A182WD62</accession>
<keyword evidence="5" id="KW-0325">Glycoprotein</keyword>
<evidence type="ECO:0000256" key="6">
    <source>
        <dbReference type="SAM" id="SignalP"/>
    </source>
</evidence>
<keyword evidence="9" id="KW-1185">Reference proteome</keyword>
<evidence type="ECO:0000256" key="2">
    <source>
        <dbReference type="ARBA" id="ARBA00022729"/>
    </source>
</evidence>
<reference evidence="9" key="1">
    <citation type="submission" date="2013-03" db="EMBL/GenBank/DDBJ databases">
        <title>The Genome Sequence of Anopheles minimus MINIMUS1.</title>
        <authorList>
            <consortium name="The Broad Institute Genomics Platform"/>
            <person name="Neafsey D.E."/>
            <person name="Walton C."/>
            <person name="Walker B."/>
            <person name="Young S.K."/>
            <person name="Zeng Q."/>
            <person name="Gargeya S."/>
            <person name="Fitzgerald M."/>
            <person name="Haas B."/>
            <person name="Abouelleil A."/>
            <person name="Allen A.W."/>
            <person name="Alvarado L."/>
            <person name="Arachchi H.M."/>
            <person name="Berlin A.M."/>
            <person name="Chapman S.B."/>
            <person name="Gainer-Dewar J."/>
            <person name="Goldberg J."/>
            <person name="Griggs A."/>
            <person name="Gujja S."/>
            <person name="Hansen M."/>
            <person name="Howarth C."/>
            <person name="Imamovic A."/>
            <person name="Ireland A."/>
            <person name="Larimer J."/>
            <person name="McCowan C."/>
            <person name="Murphy C."/>
            <person name="Pearson M."/>
            <person name="Poon T.W."/>
            <person name="Priest M."/>
            <person name="Roberts A."/>
            <person name="Saif S."/>
            <person name="Shea T."/>
            <person name="Sisk P."/>
            <person name="Sykes S."/>
            <person name="Wortman J."/>
            <person name="Nusbaum C."/>
            <person name="Birren B."/>
        </authorList>
    </citation>
    <scope>NUCLEOTIDE SEQUENCE [LARGE SCALE GENOMIC DNA]</scope>
    <source>
        <strain evidence="9">MINIMUS1</strain>
    </source>
</reference>
<name>A0A182WD62_9DIPT</name>
<dbReference type="GO" id="GO:0005576">
    <property type="term" value="C:extracellular region"/>
    <property type="evidence" value="ECO:0007669"/>
    <property type="project" value="InterPro"/>
</dbReference>
<sequence length="204" mass="22923">MNVFQPLLAIVLCGVALVTGETGNQFSYEDGVVDVRCPQYDNPTNPVHLAIPNDCTKFQKCFNGRAFTISCPAGQEFGLHLQRCDYPVFARCQQGYVQPQPAGFSYELGQVDSRCPRFDDPFKPVHLAHPADCNRFYKCFDGRAFELECPKGQEWGMKLNRCEFPSRARCTVERVKKPASVAEEQKEAVVQTESKETAAEMVII</sequence>
<dbReference type="InterPro" id="IPR051940">
    <property type="entry name" value="Chitin_bind-dev_reg"/>
</dbReference>
<dbReference type="PANTHER" id="PTHR23301">
    <property type="entry name" value="CHITIN BINDING PERITROPHIN-A"/>
    <property type="match status" value="1"/>
</dbReference>
<evidence type="ECO:0000256" key="3">
    <source>
        <dbReference type="ARBA" id="ARBA00022737"/>
    </source>
</evidence>
<evidence type="ECO:0000313" key="8">
    <source>
        <dbReference type="EnsemblMetazoa" id="AMIN008299-PA"/>
    </source>
</evidence>
<dbReference type="InterPro" id="IPR002557">
    <property type="entry name" value="Chitin-bd_dom"/>
</dbReference>
<dbReference type="AlphaFoldDB" id="A0A182WD62"/>
<dbReference type="GO" id="GO:0008061">
    <property type="term" value="F:chitin binding"/>
    <property type="evidence" value="ECO:0007669"/>
    <property type="project" value="UniProtKB-KW"/>
</dbReference>
<dbReference type="Proteomes" id="UP000075920">
    <property type="component" value="Unassembled WGS sequence"/>
</dbReference>
<feature type="signal peptide" evidence="6">
    <location>
        <begin position="1"/>
        <end position="20"/>
    </location>
</feature>
<keyword evidence="1" id="KW-0147">Chitin-binding</keyword>
<dbReference type="Pfam" id="PF01607">
    <property type="entry name" value="CBM_14"/>
    <property type="match status" value="2"/>
</dbReference>
<evidence type="ECO:0000256" key="1">
    <source>
        <dbReference type="ARBA" id="ARBA00022669"/>
    </source>
</evidence>
<dbReference type="STRING" id="112268.A0A182WD62"/>
<evidence type="ECO:0000259" key="7">
    <source>
        <dbReference type="PROSITE" id="PS50940"/>
    </source>
</evidence>
<dbReference type="Gene3D" id="2.170.140.10">
    <property type="entry name" value="Chitin binding domain"/>
    <property type="match status" value="2"/>
</dbReference>
<dbReference type="PROSITE" id="PS50940">
    <property type="entry name" value="CHIT_BIND_II"/>
    <property type="match status" value="2"/>
</dbReference>
<dbReference type="EnsemblMetazoa" id="AMIN008299-RA">
    <property type="protein sequence ID" value="AMIN008299-PA"/>
    <property type="gene ID" value="AMIN008299"/>
</dbReference>
<dbReference type="PANTHER" id="PTHR23301:SF0">
    <property type="entry name" value="CHITIN-BINDING TYPE-2 DOMAIN-CONTAINING PROTEIN-RELATED"/>
    <property type="match status" value="1"/>
</dbReference>
<dbReference type="VEuPathDB" id="VectorBase:AMIN008299"/>
<dbReference type="InterPro" id="IPR036508">
    <property type="entry name" value="Chitin-bd_dom_sf"/>
</dbReference>
<protein>
    <recommendedName>
        <fullName evidence="7">Chitin-binding type-2 domain-containing protein</fullName>
    </recommendedName>
</protein>
<proteinExistence type="predicted"/>
<evidence type="ECO:0000256" key="5">
    <source>
        <dbReference type="ARBA" id="ARBA00023180"/>
    </source>
</evidence>
<dbReference type="SUPFAM" id="SSF57625">
    <property type="entry name" value="Invertebrate chitin-binding proteins"/>
    <property type="match status" value="2"/>
</dbReference>
<evidence type="ECO:0000256" key="4">
    <source>
        <dbReference type="ARBA" id="ARBA00023157"/>
    </source>
</evidence>